<name>A0A0A8K1E0_9HYPH</name>
<evidence type="ECO:0000313" key="7">
    <source>
        <dbReference type="EMBL" id="BAQ15799.1"/>
    </source>
</evidence>
<evidence type="ECO:0000313" key="8">
    <source>
        <dbReference type="Proteomes" id="UP000031643"/>
    </source>
</evidence>
<organism evidence="7 8">
    <name type="scientific">Methyloceanibacter caenitepidi</name>
    <dbReference type="NCBI Taxonomy" id="1384459"/>
    <lineage>
        <taxon>Bacteria</taxon>
        <taxon>Pseudomonadati</taxon>
        <taxon>Pseudomonadota</taxon>
        <taxon>Alphaproteobacteria</taxon>
        <taxon>Hyphomicrobiales</taxon>
        <taxon>Hyphomicrobiaceae</taxon>
        <taxon>Methyloceanibacter</taxon>
    </lineage>
</organism>
<dbReference type="GO" id="GO:0070043">
    <property type="term" value="F:rRNA (guanine-N7-)-methyltransferase activity"/>
    <property type="evidence" value="ECO:0007669"/>
    <property type="project" value="UniProtKB-UniRule"/>
</dbReference>
<dbReference type="EMBL" id="AP014648">
    <property type="protein sequence ID" value="BAQ15799.1"/>
    <property type="molecule type" value="Genomic_DNA"/>
</dbReference>
<dbReference type="PANTHER" id="PTHR31760:SF0">
    <property type="entry name" value="S-ADENOSYL-L-METHIONINE-DEPENDENT METHYLTRANSFERASES SUPERFAMILY PROTEIN"/>
    <property type="match status" value="1"/>
</dbReference>
<keyword evidence="2 6" id="KW-0698">rRNA processing</keyword>
<evidence type="ECO:0000256" key="5">
    <source>
        <dbReference type="ARBA" id="ARBA00022691"/>
    </source>
</evidence>
<comment type="catalytic activity">
    <reaction evidence="6">
        <text>guanosine(527) in 16S rRNA + S-adenosyl-L-methionine = N(7)-methylguanosine(527) in 16S rRNA + S-adenosyl-L-homocysteine</text>
        <dbReference type="Rhea" id="RHEA:42732"/>
        <dbReference type="Rhea" id="RHEA-COMP:10209"/>
        <dbReference type="Rhea" id="RHEA-COMP:10210"/>
        <dbReference type="ChEBI" id="CHEBI:57856"/>
        <dbReference type="ChEBI" id="CHEBI:59789"/>
        <dbReference type="ChEBI" id="CHEBI:74269"/>
        <dbReference type="ChEBI" id="CHEBI:74480"/>
        <dbReference type="EC" id="2.1.1.170"/>
    </reaction>
</comment>
<dbReference type="GO" id="GO:0005829">
    <property type="term" value="C:cytosol"/>
    <property type="evidence" value="ECO:0007669"/>
    <property type="project" value="TreeGrafter"/>
</dbReference>
<dbReference type="InterPro" id="IPR029063">
    <property type="entry name" value="SAM-dependent_MTases_sf"/>
</dbReference>
<comment type="similarity">
    <text evidence="6">Belongs to the methyltransferase superfamily. RNA methyltransferase RsmG family.</text>
</comment>
<comment type="function">
    <text evidence="6">Specifically methylates the N7 position of guanine in position 527 of 16S rRNA.</text>
</comment>
<gene>
    <name evidence="6" type="primary">rsmG</name>
    <name evidence="7" type="ORF">GL4_0329</name>
</gene>
<keyword evidence="8" id="KW-1185">Reference proteome</keyword>
<comment type="caution">
    <text evidence="6">Lacks conserved residue(s) required for the propagation of feature annotation.</text>
</comment>
<dbReference type="STRING" id="1384459.GL4_0329"/>
<dbReference type="HAMAP" id="MF_00074">
    <property type="entry name" value="16SrRNA_methyltr_G"/>
    <property type="match status" value="1"/>
</dbReference>
<dbReference type="RefSeq" id="WP_052464038.1">
    <property type="nucleotide sequence ID" value="NZ_AP014648.1"/>
</dbReference>
<feature type="binding site" evidence="6">
    <location>
        <begin position="134"/>
        <end position="135"/>
    </location>
    <ligand>
        <name>S-adenosyl-L-methionine</name>
        <dbReference type="ChEBI" id="CHEBI:59789"/>
    </ligand>
</feature>
<reference evidence="7 8" key="1">
    <citation type="submission" date="2014-09" db="EMBL/GenBank/DDBJ databases">
        <title>Genome sequencing of Methyloceanibacter caenitepidi Gela4.</title>
        <authorList>
            <person name="Takeuchi M."/>
            <person name="Susumu S."/>
            <person name="Kamagata Y."/>
            <person name="Oshima K."/>
            <person name="Hattori M."/>
            <person name="Iwasaki W."/>
        </authorList>
    </citation>
    <scope>NUCLEOTIDE SEQUENCE [LARGE SCALE GENOMIC DNA]</scope>
    <source>
        <strain evidence="7 8">Gela4</strain>
    </source>
</reference>
<dbReference type="Pfam" id="PF02527">
    <property type="entry name" value="GidB"/>
    <property type="match status" value="1"/>
</dbReference>
<feature type="binding site" evidence="6">
    <location>
        <position position="81"/>
    </location>
    <ligand>
        <name>S-adenosyl-L-methionine</name>
        <dbReference type="ChEBI" id="CHEBI:59789"/>
    </ligand>
</feature>
<dbReference type="KEGG" id="mcg:GL4_0329"/>
<evidence type="ECO:0000256" key="3">
    <source>
        <dbReference type="ARBA" id="ARBA00022603"/>
    </source>
</evidence>
<evidence type="ECO:0000256" key="4">
    <source>
        <dbReference type="ARBA" id="ARBA00022679"/>
    </source>
</evidence>
<keyword evidence="1 6" id="KW-0963">Cytoplasm</keyword>
<dbReference type="InterPro" id="IPR003682">
    <property type="entry name" value="rRNA_ssu_MeTfrase_G"/>
</dbReference>
<keyword evidence="3 6" id="KW-0489">Methyltransferase</keyword>
<dbReference type="Proteomes" id="UP000031643">
    <property type="component" value="Chromosome"/>
</dbReference>
<dbReference type="HOGENOM" id="CLU_065341_1_0_5"/>
<evidence type="ECO:0000256" key="6">
    <source>
        <dbReference type="HAMAP-Rule" id="MF_00074"/>
    </source>
</evidence>
<dbReference type="PANTHER" id="PTHR31760">
    <property type="entry name" value="S-ADENOSYL-L-METHIONINE-DEPENDENT METHYLTRANSFERASES SUPERFAMILY PROTEIN"/>
    <property type="match status" value="1"/>
</dbReference>
<dbReference type="OrthoDB" id="9808773at2"/>
<evidence type="ECO:0000256" key="1">
    <source>
        <dbReference type="ARBA" id="ARBA00022490"/>
    </source>
</evidence>
<protein>
    <recommendedName>
        <fullName evidence="6">Ribosomal RNA small subunit methyltransferase G</fullName>
        <ecNumber evidence="6">2.1.1.170</ecNumber>
    </recommendedName>
    <alternativeName>
        <fullName evidence="6">16S rRNA 7-methylguanosine methyltransferase</fullName>
        <shortName evidence="6">16S rRNA m7G methyltransferase</shortName>
    </alternativeName>
</protein>
<proteinExistence type="inferred from homology"/>
<comment type="subcellular location">
    <subcellularLocation>
        <location evidence="6">Cytoplasm</location>
    </subcellularLocation>
</comment>
<evidence type="ECO:0000256" key="2">
    <source>
        <dbReference type="ARBA" id="ARBA00022552"/>
    </source>
</evidence>
<sequence length="221" mass="24294">MSADSKRGALASSAESFADTFKVSHETIHRLERLVDLLEHWQKTTNLVAPSTLPDVWGRHLADSAQLSGLAPKARLWLDLGSGGGFPGLVVAILRSGDPDFRMHLVESNHKKCAFLGQAVRAVQAPVDIHAMRIEQFAENAQSLRPDVVSARALAPLPRLLELAEPFLRGETRGLFLKGRETEAEIASAQDRWSFGHVCHPSLTADDAWVVQVTNLRRRPA</sequence>
<dbReference type="NCBIfam" id="TIGR00138">
    <property type="entry name" value="rsmG_gidB"/>
    <property type="match status" value="1"/>
</dbReference>
<keyword evidence="4 6" id="KW-0808">Transferase</keyword>
<dbReference type="SUPFAM" id="SSF53335">
    <property type="entry name" value="S-adenosyl-L-methionine-dependent methyltransferases"/>
    <property type="match status" value="1"/>
</dbReference>
<dbReference type="AlphaFoldDB" id="A0A0A8K1E0"/>
<feature type="binding site" evidence="6">
    <location>
        <position position="152"/>
    </location>
    <ligand>
        <name>S-adenosyl-L-methionine</name>
        <dbReference type="ChEBI" id="CHEBI:59789"/>
    </ligand>
</feature>
<accession>A0A0A8K1E0</accession>
<dbReference type="EC" id="2.1.1.170" evidence="6"/>
<keyword evidence="5 6" id="KW-0949">S-adenosyl-L-methionine</keyword>
<feature type="binding site" evidence="6">
    <location>
        <position position="86"/>
    </location>
    <ligand>
        <name>S-adenosyl-L-methionine</name>
        <dbReference type="ChEBI" id="CHEBI:59789"/>
    </ligand>
</feature>
<dbReference type="Gene3D" id="3.40.50.150">
    <property type="entry name" value="Vaccinia Virus protein VP39"/>
    <property type="match status" value="1"/>
</dbReference>